<dbReference type="RefSeq" id="WP_380869333.1">
    <property type="nucleotide sequence ID" value="NZ_JBHUMA010000006.1"/>
</dbReference>
<keyword evidence="2" id="KW-1185">Reference proteome</keyword>
<name>A0ABW5NLS5_9SPHI</name>
<proteinExistence type="predicted"/>
<organism evidence="1 2">
    <name type="scientific">Sphingobacterium corticis</name>
    <dbReference type="NCBI Taxonomy" id="1812823"/>
    <lineage>
        <taxon>Bacteria</taxon>
        <taxon>Pseudomonadati</taxon>
        <taxon>Bacteroidota</taxon>
        <taxon>Sphingobacteriia</taxon>
        <taxon>Sphingobacteriales</taxon>
        <taxon>Sphingobacteriaceae</taxon>
        <taxon>Sphingobacterium</taxon>
    </lineage>
</organism>
<dbReference type="EMBL" id="JBHUMA010000006">
    <property type="protein sequence ID" value="MFD2599207.1"/>
    <property type="molecule type" value="Genomic_DNA"/>
</dbReference>
<sequence>MIELKDCTPGFILKATENGRDEGYHPIVYIGGHSDADFLGAMITTSPYNGQNIKMEKAHFKDGFDLCYKNSFLVKGRFIKPNKWGPFTKVGELTAEGLKFVVDQIQDCQNETFDEYFERGRA</sequence>
<gene>
    <name evidence="1" type="ORF">ACFSQ3_09605</name>
</gene>
<evidence type="ECO:0000313" key="1">
    <source>
        <dbReference type="EMBL" id="MFD2599207.1"/>
    </source>
</evidence>
<protein>
    <recommendedName>
        <fullName evidence="3">YopX protein domain-containing protein</fullName>
    </recommendedName>
</protein>
<reference evidence="2" key="1">
    <citation type="journal article" date="2019" name="Int. J. Syst. Evol. Microbiol.">
        <title>The Global Catalogue of Microorganisms (GCM) 10K type strain sequencing project: providing services to taxonomists for standard genome sequencing and annotation.</title>
        <authorList>
            <consortium name="The Broad Institute Genomics Platform"/>
            <consortium name="The Broad Institute Genome Sequencing Center for Infectious Disease"/>
            <person name="Wu L."/>
            <person name="Ma J."/>
        </authorList>
    </citation>
    <scope>NUCLEOTIDE SEQUENCE [LARGE SCALE GENOMIC DNA]</scope>
    <source>
        <strain evidence="2">KCTC 42248</strain>
    </source>
</reference>
<dbReference type="Proteomes" id="UP001597393">
    <property type="component" value="Unassembled WGS sequence"/>
</dbReference>
<evidence type="ECO:0000313" key="2">
    <source>
        <dbReference type="Proteomes" id="UP001597393"/>
    </source>
</evidence>
<comment type="caution">
    <text evidence="1">The sequence shown here is derived from an EMBL/GenBank/DDBJ whole genome shotgun (WGS) entry which is preliminary data.</text>
</comment>
<accession>A0ABW5NLS5</accession>
<evidence type="ECO:0008006" key="3">
    <source>
        <dbReference type="Google" id="ProtNLM"/>
    </source>
</evidence>